<organism evidence="1 2">
    <name type="scientific">Ectopseudomonas oleovorans</name>
    <name type="common">Pseudomonas oleovorans</name>
    <dbReference type="NCBI Taxonomy" id="301"/>
    <lineage>
        <taxon>Bacteria</taxon>
        <taxon>Pseudomonadati</taxon>
        <taxon>Pseudomonadota</taxon>
        <taxon>Gammaproteobacteria</taxon>
        <taxon>Pseudomonadales</taxon>
        <taxon>Pseudomonadaceae</taxon>
        <taxon>Ectopseudomonas</taxon>
    </lineage>
</organism>
<name>A0A2T5PIJ7_ECTOL</name>
<gene>
    <name evidence="1" type="ORF">DBO86_19205</name>
</gene>
<proteinExistence type="predicted"/>
<dbReference type="Proteomes" id="UP000244052">
    <property type="component" value="Unassembled WGS sequence"/>
</dbReference>
<comment type="caution">
    <text evidence="1">The sequence shown here is derived from an EMBL/GenBank/DDBJ whole genome shotgun (WGS) entry which is preliminary data.</text>
</comment>
<dbReference type="EMBL" id="QASO01000114">
    <property type="protein sequence ID" value="PTU77558.1"/>
    <property type="molecule type" value="Genomic_DNA"/>
</dbReference>
<evidence type="ECO:0000313" key="1">
    <source>
        <dbReference type="EMBL" id="PTU77558.1"/>
    </source>
</evidence>
<protein>
    <submittedName>
        <fullName evidence="1">Uncharacterized protein</fullName>
    </submittedName>
</protein>
<evidence type="ECO:0000313" key="2">
    <source>
        <dbReference type="Proteomes" id="UP000244052"/>
    </source>
</evidence>
<keyword evidence="2" id="KW-1185">Reference proteome</keyword>
<sequence>MPCLVHHSGANQRLRCRQVFIRGALAGTARRFEFERVEPGEYSQATLPGAAQVRLEKLFALQAMQGASPLVCGLRVVAGA</sequence>
<reference evidence="1 2" key="1">
    <citation type="submission" date="2018-04" db="EMBL/GenBank/DDBJ databases">
        <title>Pseudomonas sp. nov., isolated from mangrove soil.</title>
        <authorList>
            <person name="Chen C."/>
        </authorList>
    </citation>
    <scope>NUCLEOTIDE SEQUENCE [LARGE SCALE GENOMIC DNA]</scope>
    <source>
        <strain evidence="1 2">JCM 14246</strain>
    </source>
</reference>
<dbReference type="AlphaFoldDB" id="A0A2T5PIJ7"/>
<accession>A0A2T5PIJ7</accession>